<evidence type="ECO:0000256" key="5">
    <source>
        <dbReference type="ARBA" id="ARBA00022725"/>
    </source>
</evidence>
<dbReference type="InterPro" id="IPR004117">
    <property type="entry name" value="7tm6_olfct_rcpt"/>
</dbReference>
<evidence type="ECO:0000256" key="7">
    <source>
        <dbReference type="ARBA" id="ARBA00023136"/>
    </source>
</evidence>
<keyword evidence="5 10" id="KW-0552">Olfaction</keyword>
<dbReference type="GO" id="GO:0005886">
    <property type="term" value="C:plasma membrane"/>
    <property type="evidence" value="ECO:0007669"/>
    <property type="project" value="UniProtKB-SubCell"/>
</dbReference>
<evidence type="ECO:0000256" key="2">
    <source>
        <dbReference type="ARBA" id="ARBA00022475"/>
    </source>
</evidence>
<dbReference type="OrthoDB" id="7604726at2759"/>
<keyword evidence="4 10" id="KW-0812">Transmembrane</keyword>
<comment type="subcellular location">
    <subcellularLocation>
        <location evidence="1 10">Cell membrane</location>
        <topology evidence="1 10">Multi-pass membrane protein</topology>
    </subcellularLocation>
</comment>
<keyword evidence="6 10" id="KW-1133">Transmembrane helix</keyword>
<evidence type="ECO:0000256" key="9">
    <source>
        <dbReference type="ARBA" id="ARBA00023224"/>
    </source>
</evidence>
<accession>A0A7E5VYX3</accession>
<evidence type="ECO:0000256" key="4">
    <source>
        <dbReference type="ARBA" id="ARBA00022692"/>
    </source>
</evidence>
<evidence type="ECO:0000256" key="8">
    <source>
        <dbReference type="ARBA" id="ARBA00023170"/>
    </source>
</evidence>
<name>A0A7E5VYX3_TRINI</name>
<dbReference type="KEGG" id="tnl:113497918"/>
<dbReference type="PANTHER" id="PTHR21137">
    <property type="entry name" value="ODORANT RECEPTOR"/>
    <property type="match status" value="1"/>
</dbReference>
<reference evidence="12" key="1">
    <citation type="submission" date="2025-08" db="UniProtKB">
        <authorList>
            <consortium name="RefSeq"/>
        </authorList>
    </citation>
    <scope>IDENTIFICATION</scope>
</reference>
<evidence type="ECO:0000256" key="6">
    <source>
        <dbReference type="ARBA" id="ARBA00022989"/>
    </source>
</evidence>
<evidence type="ECO:0000256" key="10">
    <source>
        <dbReference type="RuleBase" id="RU351113"/>
    </source>
</evidence>
<evidence type="ECO:0000256" key="1">
    <source>
        <dbReference type="ARBA" id="ARBA00004651"/>
    </source>
</evidence>
<proteinExistence type="inferred from homology"/>
<dbReference type="AlphaFoldDB" id="A0A7E5VYX3"/>
<feature type="transmembrane region" description="Helical" evidence="10">
    <location>
        <begin position="30"/>
        <end position="51"/>
    </location>
</feature>
<dbReference type="RefSeq" id="XP_026733525.1">
    <property type="nucleotide sequence ID" value="XM_026877724.1"/>
</dbReference>
<feature type="transmembrane region" description="Helical" evidence="10">
    <location>
        <begin position="132"/>
        <end position="156"/>
    </location>
</feature>
<comment type="caution">
    <text evidence="10">Lacks conserved residue(s) required for the propagation of feature annotation.</text>
</comment>
<protein>
    <recommendedName>
        <fullName evidence="10">Odorant receptor</fullName>
    </recommendedName>
</protein>
<keyword evidence="3 10" id="KW-0716">Sensory transduction</keyword>
<dbReference type="GO" id="GO:0005549">
    <property type="term" value="F:odorant binding"/>
    <property type="evidence" value="ECO:0007669"/>
    <property type="project" value="InterPro"/>
</dbReference>
<dbReference type="Pfam" id="PF02949">
    <property type="entry name" value="7tm_6"/>
    <property type="match status" value="1"/>
</dbReference>
<keyword evidence="2" id="KW-1003">Cell membrane</keyword>
<keyword evidence="9 10" id="KW-0807">Transducer</keyword>
<comment type="similarity">
    <text evidence="10">Belongs to the insect chemoreceptor superfamily. Heteromeric odorant receptor channel (TC 1.A.69) family.</text>
</comment>
<dbReference type="GO" id="GO:0004984">
    <property type="term" value="F:olfactory receptor activity"/>
    <property type="evidence" value="ECO:0007669"/>
    <property type="project" value="InterPro"/>
</dbReference>
<sequence length="392" mass="45904">MELDFDKNYISVTRTLSFNRSHPYIKRNHVWFLTFLAMHGVHTVVFILLLYNIFYIDLKENDFNKTCSDGVLVVMYLVTTFEYFILLLHQDSIVDIIDDIKRDYKEISKMTELEQEVVYKYVKISQWVCKQWVIIAISGNTIFIVGSICLMCYYHFINDFKLIGMYDLIYPHIIEDRKDEIPVFLFTYILILFFGSYGASIYAGFVPMGPIFILHACAQLDLVKIRINDLFIVKDDEQVRKNLKYIIERIQYIDGFVDRVKDCFKICYEITLKATTIMLPIACYQIIAAAKKGQINLNFLSFIIGAITISSAPCYYSDLLIEKGESVRLALYSCGWERHYDRRTRTTLQLMLQHALRPIALNTIFRTLCLDALTDLFQQSYALFNLMCAAWE</sequence>
<dbReference type="GeneID" id="113497918"/>
<keyword evidence="8 10" id="KW-0675">Receptor</keyword>
<dbReference type="PANTHER" id="PTHR21137:SF35">
    <property type="entry name" value="ODORANT RECEPTOR 19A-RELATED"/>
    <property type="match status" value="1"/>
</dbReference>
<gene>
    <name evidence="12" type="primary">LOC113497918</name>
</gene>
<keyword evidence="7 10" id="KW-0472">Membrane</keyword>
<evidence type="ECO:0000313" key="12">
    <source>
        <dbReference type="RefSeq" id="XP_026733525.1"/>
    </source>
</evidence>
<dbReference type="InParanoid" id="A0A7E5VYX3"/>
<feature type="transmembrane region" description="Helical" evidence="10">
    <location>
        <begin position="71"/>
        <end position="88"/>
    </location>
</feature>
<dbReference type="Proteomes" id="UP000322000">
    <property type="component" value="Chromosome 10"/>
</dbReference>
<keyword evidence="11" id="KW-1185">Reference proteome</keyword>
<evidence type="ECO:0000313" key="11">
    <source>
        <dbReference type="Proteomes" id="UP000322000"/>
    </source>
</evidence>
<organism evidence="11 12">
    <name type="scientific">Trichoplusia ni</name>
    <name type="common">Cabbage looper</name>
    <dbReference type="NCBI Taxonomy" id="7111"/>
    <lineage>
        <taxon>Eukaryota</taxon>
        <taxon>Metazoa</taxon>
        <taxon>Ecdysozoa</taxon>
        <taxon>Arthropoda</taxon>
        <taxon>Hexapoda</taxon>
        <taxon>Insecta</taxon>
        <taxon>Pterygota</taxon>
        <taxon>Neoptera</taxon>
        <taxon>Endopterygota</taxon>
        <taxon>Lepidoptera</taxon>
        <taxon>Glossata</taxon>
        <taxon>Ditrysia</taxon>
        <taxon>Noctuoidea</taxon>
        <taxon>Noctuidae</taxon>
        <taxon>Plusiinae</taxon>
        <taxon>Trichoplusia</taxon>
    </lineage>
</organism>
<feature type="transmembrane region" description="Helical" evidence="10">
    <location>
        <begin position="185"/>
        <end position="205"/>
    </location>
</feature>
<dbReference type="GO" id="GO:0007165">
    <property type="term" value="P:signal transduction"/>
    <property type="evidence" value="ECO:0007669"/>
    <property type="project" value="UniProtKB-KW"/>
</dbReference>
<evidence type="ECO:0000256" key="3">
    <source>
        <dbReference type="ARBA" id="ARBA00022606"/>
    </source>
</evidence>